<proteinExistence type="inferred from homology"/>
<dbReference type="PANTHER" id="PTHR46949:SF1">
    <property type="entry name" value="AT07979P2"/>
    <property type="match status" value="1"/>
</dbReference>
<sequence length="246" mass="26644">MIVTDAAGDRFGYFNHLLGVSKQPFSVLPSPGSLVRHLCVASSSDVIAVFQGARTFNTKARDSVIFKGRKGMDALRDLPPLPKSLSGLINFNSTQWREVERVHLMRTMIQQDLSRAAPVVPARSSSASRASASRQRSPQAESLHGSLGNSRVAGGSGKDAHNTWSGRSSRLDAQLAVLRKEMVRVASIAAFDLAPIPPPTVRHQRSSSEGSTPRRYDARHQPRNLMAVPERTLAIDSSSGSSGEYD</sequence>
<protein>
    <submittedName>
        <fullName evidence="3">Uncharacterized protein</fullName>
    </submittedName>
</protein>
<evidence type="ECO:0000256" key="1">
    <source>
        <dbReference type="ARBA" id="ARBA00038125"/>
    </source>
</evidence>
<comment type="caution">
    <text evidence="3">The sequence shown here is derived from an EMBL/GenBank/DDBJ whole genome shotgun (WGS) entry which is preliminary data.</text>
</comment>
<keyword evidence="4" id="KW-1185">Reference proteome</keyword>
<reference evidence="3" key="2">
    <citation type="submission" date="2021-09" db="EMBL/GenBank/DDBJ databases">
        <authorList>
            <person name="Jia N."/>
            <person name="Wang J."/>
            <person name="Shi W."/>
            <person name="Du L."/>
            <person name="Sun Y."/>
            <person name="Zhan W."/>
            <person name="Jiang J."/>
            <person name="Wang Q."/>
            <person name="Zhang B."/>
            <person name="Ji P."/>
            <person name="Sakyi L.B."/>
            <person name="Cui X."/>
            <person name="Yuan T."/>
            <person name="Jiang B."/>
            <person name="Yang W."/>
            <person name="Lam T.T.-Y."/>
            <person name="Chang Q."/>
            <person name="Ding S."/>
            <person name="Wang X."/>
            <person name="Zhu J."/>
            <person name="Ruan X."/>
            <person name="Zhao L."/>
            <person name="Wei J."/>
            <person name="Que T."/>
            <person name="Du C."/>
            <person name="Cheng J."/>
            <person name="Dai P."/>
            <person name="Han X."/>
            <person name="Huang E."/>
            <person name="Gao Y."/>
            <person name="Liu J."/>
            <person name="Shao H."/>
            <person name="Ye R."/>
            <person name="Li L."/>
            <person name="Wei W."/>
            <person name="Wang X."/>
            <person name="Wang C."/>
            <person name="Huo Q."/>
            <person name="Li W."/>
            <person name="Guo W."/>
            <person name="Chen H."/>
            <person name="Chen S."/>
            <person name="Zhou L."/>
            <person name="Zhou L."/>
            <person name="Ni X."/>
            <person name="Tian J."/>
            <person name="Zhou Y."/>
            <person name="Sheng Y."/>
            <person name="Liu T."/>
            <person name="Pan Y."/>
            <person name="Xia L."/>
            <person name="Li J."/>
            <person name="Zhao F."/>
            <person name="Cao W."/>
        </authorList>
    </citation>
    <scope>NUCLEOTIDE SEQUENCE</scope>
    <source>
        <strain evidence="3">Rmic-2018</strain>
        <tissue evidence="3">Larvae</tissue>
    </source>
</reference>
<name>A0A9J6E1N0_RHIMP</name>
<evidence type="ECO:0000313" key="4">
    <source>
        <dbReference type="Proteomes" id="UP000821866"/>
    </source>
</evidence>
<dbReference type="PANTHER" id="PTHR46949">
    <property type="entry name" value="LEUCINE REPEAT ADAPTER PROTEIN 25"/>
    <property type="match status" value="1"/>
</dbReference>
<evidence type="ECO:0000313" key="3">
    <source>
        <dbReference type="EMBL" id="KAH8028045.1"/>
    </source>
</evidence>
<accession>A0A9J6E1N0</accession>
<reference evidence="3" key="1">
    <citation type="journal article" date="2020" name="Cell">
        <title>Large-Scale Comparative Analyses of Tick Genomes Elucidate Their Genetic Diversity and Vector Capacities.</title>
        <authorList>
            <consortium name="Tick Genome and Microbiome Consortium (TIGMIC)"/>
            <person name="Jia N."/>
            <person name="Wang J."/>
            <person name="Shi W."/>
            <person name="Du L."/>
            <person name="Sun Y."/>
            <person name="Zhan W."/>
            <person name="Jiang J.F."/>
            <person name="Wang Q."/>
            <person name="Zhang B."/>
            <person name="Ji P."/>
            <person name="Bell-Sakyi L."/>
            <person name="Cui X.M."/>
            <person name="Yuan T.T."/>
            <person name="Jiang B.G."/>
            <person name="Yang W.F."/>
            <person name="Lam T.T."/>
            <person name="Chang Q.C."/>
            <person name="Ding S.J."/>
            <person name="Wang X.J."/>
            <person name="Zhu J.G."/>
            <person name="Ruan X.D."/>
            <person name="Zhao L."/>
            <person name="Wei J.T."/>
            <person name="Ye R.Z."/>
            <person name="Que T.C."/>
            <person name="Du C.H."/>
            <person name="Zhou Y.H."/>
            <person name="Cheng J.X."/>
            <person name="Dai P.F."/>
            <person name="Guo W.B."/>
            <person name="Han X.H."/>
            <person name="Huang E.J."/>
            <person name="Li L.F."/>
            <person name="Wei W."/>
            <person name="Gao Y.C."/>
            <person name="Liu J.Z."/>
            <person name="Shao H.Z."/>
            <person name="Wang X."/>
            <person name="Wang C.C."/>
            <person name="Yang T.C."/>
            <person name="Huo Q.B."/>
            <person name="Li W."/>
            <person name="Chen H.Y."/>
            <person name="Chen S.E."/>
            <person name="Zhou L.G."/>
            <person name="Ni X.B."/>
            <person name="Tian J.H."/>
            <person name="Sheng Y."/>
            <person name="Liu T."/>
            <person name="Pan Y.S."/>
            <person name="Xia L.Y."/>
            <person name="Li J."/>
            <person name="Zhao F."/>
            <person name="Cao W.C."/>
        </authorList>
    </citation>
    <scope>NUCLEOTIDE SEQUENCE</scope>
    <source>
        <strain evidence="3">Rmic-2018</strain>
    </source>
</reference>
<dbReference type="Proteomes" id="UP000821866">
    <property type="component" value="Chromosome 4"/>
</dbReference>
<feature type="region of interest" description="Disordered" evidence="2">
    <location>
        <begin position="115"/>
        <end position="167"/>
    </location>
</feature>
<feature type="region of interest" description="Disordered" evidence="2">
    <location>
        <begin position="195"/>
        <end position="246"/>
    </location>
</feature>
<dbReference type="AlphaFoldDB" id="A0A9J6E1N0"/>
<dbReference type="VEuPathDB" id="VectorBase:LOC119166727"/>
<organism evidence="3 4">
    <name type="scientific">Rhipicephalus microplus</name>
    <name type="common">Cattle tick</name>
    <name type="synonym">Boophilus microplus</name>
    <dbReference type="NCBI Taxonomy" id="6941"/>
    <lineage>
        <taxon>Eukaryota</taxon>
        <taxon>Metazoa</taxon>
        <taxon>Ecdysozoa</taxon>
        <taxon>Arthropoda</taxon>
        <taxon>Chelicerata</taxon>
        <taxon>Arachnida</taxon>
        <taxon>Acari</taxon>
        <taxon>Parasitiformes</taxon>
        <taxon>Ixodida</taxon>
        <taxon>Ixodoidea</taxon>
        <taxon>Ixodidae</taxon>
        <taxon>Rhipicephalinae</taxon>
        <taxon>Rhipicephalus</taxon>
        <taxon>Boophilus</taxon>
    </lineage>
</organism>
<feature type="compositionally biased region" description="Polar residues" evidence="2">
    <location>
        <begin position="235"/>
        <end position="246"/>
    </location>
</feature>
<feature type="compositionally biased region" description="Low complexity" evidence="2">
    <location>
        <begin position="115"/>
        <end position="140"/>
    </location>
</feature>
<gene>
    <name evidence="3" type="ORF">HPB51_012631</name>
</gene>
<evidence type="ECO:0000256" key="2">
    <source>
        <dbReference type="SAM" id="MobiDB-lite"/>
    </source>
</evidence>
<dbReference type="EMBL" id="JABSTU010000006">
    <property type="protein sequence ID" value="KAH8028045.1"/>
    <property type="molecule type" value="Genomic_DNA"/>
</dbReference>
<comment type="similarity">
    <text evidence="1">Belongs to the FAM89 family.</text>
</comment>